<organism evidence="3 4">
    <name type="scientific">Flavobacterium humidisoli</name>
    <dbReference type="NCBI Taxonomy" id="2937442"/>
    <lineage>
        <taxon>Bacteria</taxon>
        <taxon>Pseudomonadati</taxon>
        <taxon>Bacteroidota</taxon>
        <taxon>Flavobacteriia</taxon>
        <taxon>Flavobacteriales</taxon>
        <taxon>Flavobacteriaceae</taxon>
        <taxon>Flavobacterium</taxon>
    </lineage>
</organism>
<evidence type="ECO:0000259" key="2">
    <source>
        <dbReference type="Pfam" id="PF07969"/>
    </source>
</evidence>
<dbReference type="SUPFAM" id="SSF51338">
    <property type="entry name" value="Composite domain of metallo-dependent hydrolases"/>
    <property type="match status" value="1"/>
</dbReference>
<keyword evidence="4" id="KW-1185">Reference proteome</keyword>
<evidence type="ECO:0000313" key="3">
    <source>
        <dbReference type="EMBL" id="UPZ14422.1"/>
    </source>
</evidence>
<dbReference type="PANTHER" id="PTHR22642">
    <property type="entry name" value="IMIDAZOLONEPROPIONASE"/>
    <property type="match status" value="1"/>
</dbReference>
<dbReference type="InterPro" id="IPR013108">
    <property type="entry name" value="Amidohydro_3"/>
</dbReference>
<gene>
    <name evidence="3" type="ORF">M0M44_16835</name>
</gene>
<name>A0ABY4LNI7_9FLAO</name>
<keyword evidence="1" id="KW-0732">Signal</keyword>
<feature type="signal peptide" evidence="1">
    <location>
        <begin position="1"/>
        <end position="21"/>
    </location>
</feature>
<dbReference type="Gene3D" id="3.20.20.140">
    <property type="entry name" value="Metal-dependent hydrolases"/>
    <property type="match status" value="1"/>
</dbReference>
<reference evidence="3 4" key="1">
    <citation type="submission" date="2022-04" db="EMBL/GenBank/DDBJ databases">
        <authorList>
            <person name="Ra J.-S."/>
            <person name="Kim S.-B."/>
        </authorList>
    </citation>
    <scope>NUCLEOTIDE SEQUENCE [LARGE SCALE GENOMIC DNA]</scope>
    <source>
        <strain evidence="3 4">MMS21-Er5</strain>
    </source>
</reference>
<accession>A0ABY4LNI7</accession>
<dbReference type="CDD" id="cd01300">
    <property type="entry name" value="YtcJ_like"/>
    <property type="match status" value="1"/>
</dbReference>
<protein>
    <submittedName>
        <fullName evidence="3">Amidohydrolase</fullName>
    </submittedName>
</protein>
<feature type="chain" id="PRO_5046093242" evidence="1">
    <location>
        <begin position="22"/>
        <end position="572"/>
    </location>
</feature>
<dbReference type="InterPro" id="IPR032466">
    <property type="entry name" value="Metal_Hydrolase"/>
</dbReference>
<evidence type="ECO:0000256" key="1">
    <source>
        <dbReference type="SAM" id="SignalP"/>
    </source>
</evidence>
<dbReference type="PANTHER" id="PTHR22642:SF2">
    <property type="entry name" value="PROTEIN LONG AFTER FAR-RED 3"/>
    <property type="match status" value="1"/>
</dbReference>
<dbReference type="Pfam" id="PF07969">
    <property type="entry name" value="Amidohydro_3"/>
    <property type="match status" value="1"/>
</dbReference>
<dbReference type="Gene3D" id="3.10.310.70">
    <property type="match status" value="1"/>
</dbReference>
<proteinExistence type="predicted"/>
<dbReference type="EMBL" id="CP096829">
    <property type="protein sequence ID" value="UPZ14422.1"/>
    <property type="molecule type" value="Genomic_DNA"/>
</dbReference>
<evidence type="ECO:0000313" key="4">
    <source>
        <dbReference type="Proteomes" id="UP000829998"/>
    </source>
</evidence>
<dbReference type="Gene3D" id="2.30.40.10">
    <property type="entry name" value="Urease, subunit C, domain 1"/>
    <property type="match status" value="1"/>
</dbReference>
<dbReference type="InterPro" id="IPR011059">
    <property type="entry name" value="Metal-dep_hydrolase_composite"/>
</dbReference>
<dbReference type="RefSeq" id="WP_248726721.1">
    <property type="nucleotide sequence ID" value="NZ_CP096829.1"/>
</dbReference>
<feature type="domain" description="Amidohydrolase 3" evidence="2">
    <location>
        <begin position="76"/>
        <end position="566"/>
    </location>
</feature>
<dbReference type="Proteomes" id="UP000829998">
    <property type="component" value="Chromosome"/>
</dbReference>
<sequence length="572" mass="62799">MKNILLTFMLLIALASCKKEAKDSADAIFYGGDIITMEGSQPQYIEAVGVKNGKIIFAGSIAEAKNFKGSKTEMKDLKGKTMLPGFIDAHGHVWNAGFQAVAANLLPAPDGTGNDIASIISLLNKWKASNKNAIGKYGWIVGFGYDDAQLKEKLPPTADDLDKVSSTIPVIIIHQSGHLAVMNHKALEMSGYNAASKNPAGGVIRRKNGSNEPNGVVEEMAMFAPLFKMMGTLDEEANEKIAEAGLKSYVRFGFTTAQEGRATSDVCNTWLKLAAKNKLTIDVAAYPDIQSQMAYMKKNGIQKEYKNHFRIAGVKLSLDGSPQGKTAWLTKPYIIPPPGQPKTYAGYPAFPKESDAIALVDSAYANNWQILAHCNGDAAIDEYIAAVKHATQLYGKKDRRTVAIHAQTARLDQLDAMKSLGIMPSFFGMHTYYWGDWHRDETLGKERAYRISPAETALKKGMIFTQHHDAPVALPNSIMILYSVVNRISRSGDVIGPEERISAYDALRSITIWAAYQYFEENNKGSLKKGKLADLVILDKNPLKIDPLKIKDIQVVETIKEGKTVFRNAAFN</sequence>
<dbReference type="SUPFAM" id="SSF51556">
    <property type="entry name" value="Metallo-dependent hydrolases"/>
    <property type="match status" value="1"/>
</dbReference>
<dbReference type="PROSITE" id="PS51257">
    <property type="entry name" value="PROKAR_LIPOPROTEIN"/>
    <property type="match status" value="1"/>
</dbReference>
<dbReference type="InterPro" id="IPR033932">
    <property type="entry name" value="YtcJ-like"/>
</dbReference>